<dbReference type="Gene3D" id="3.30.530.20">
    <property type="match status" value="1"/>
</dbReference>
<evidence type="ECO:0000313" key="2">
    <source>
        <dbReference type="EnsemblPlants" id="Kaladp0029s0009.1.v1.1"/>
    </source>
</evidence>
<dbReference type="GO" id="GO:0006952">
    <property type="term" value="P:defense response"/>
    <property type="evidence" value="ECO:0007669"/>
    <property type="project" value="InterPro"/>
</dbReference>
<dbReference type="InterPro" id="IPR023393">
    <property type="entry name" value="START-like_dom_sf"/>
</dbReference>
<dbReference type="Pfam" id="PF00407">
    <property type="entry name" value="Bet_v_1"/>
    <property type="match status" value="1"/>
</dbReference>
<dbReference type="SUPFAM" id="SSF55961">
    <property type="entry name" value="Bet v1-like"/>
    <property type="match status" value="1"/>
</dbReference>
<proteinExistence type="predicted"/>
<evidence type="ECO:0000259" key="1">
    <source>
        <dbReference type="SMART" id="SM01037"/>
    </source>
</evidence>
<dbReference type="Proteomes" id="UP000594263">
    <property type="component" value="Unplaced"/>
</dbReference>
<protein>
    <recommendedName>
        <fullName evidence="1">Bet v I/Major latex protein domain-containing protein</fullName>
    </recommendedName>
</protein>
<reference evidence="2" key="1">
    <citation type="submission" date="2021-01" db="UniProtKB">
        <authorList>
            <consortium name="EnsemblPlants"/>
        </authorList>
    </citation>
    <scope>IDENTIFICATION</scope>
</reference>
<keyword evidence="3" id="KW-1185">Reference proteome</keyword>
<sequence length="160" mass="17772">MAVKGKIEAKVDIKSAAQEFHDVFNGKPHHLANISPDKVHGCTLHSGDLGSTGSIIEWHYTHEGVKKSTKQIIEVDDGKYKVVYKIIGGNFSEYPNFHITYDAIPKPDDGGNIVHWIFEYEKPDEKTPDPTSLLEYLCELTKEIDAHIQEAEAAAKAAAK</sequence>
<dbReference type="PANTHER" id="PTHR31907">
    <property type="entry name" value="MLP-LIKE PROTEIN 423"/>
    <property type="match status" value="1"/>
</dbReference>
<dbReference type="SMART" id="SM01037">
    <property type="entry name" value="Bet_v_1"/>
    <property type="match status" value="1"/>
</dbReference>
<feature type="domain" description="Bet v I/Major latex protein" evidence="1">
    <location>
        <begin position="2"/>
        <end position="151"/>
    </location>
</feature>
<dbReference type="EnsemblPlants" id="Kaladp0029s0009.1.v1.1">
    <property type="protein sequence ID" value="Kaladp0029s0009.1.v1.1"/>
    <property type="gene ID" value="Kaladp0029s0009.v1.1"/>
</dbReference>
<dbReference type="OMA" id="VITWHVE"/>
<dbReference type="InterPro" id="IPR000916">
    <property type="entry name" value="Bet_v_I/MLP"/>
</dbReference>
<dbReference type="Gramene" id="Kaladp0029s0009.1.v1.1">
    <property type="protein sequence ID" value="Kaladp0029s0009.1.v1.1"/>
    <property type="gene ID" value="Kaladp0029s0009.v1.1"/>
</dbReference>
<name>A0A7N0TAD1_KALFE</name>
<dbReference type="AlphaFoldDB" id="A0A7N0TAD1"/>
<organism evidence="2 3">
    <name type="scientific">Kalanchoe fedtschenkoi</name>
    <name type="common">Lavender scallops</name>
    <name type="synonym">South American air plant</name>
    <dbReference type="NCBI Taxonomy" id="63787"/>
    <lineage>
        <taxon>Eukaryota</taxon>
        <taxon>Viridiplantae</taxon>
        <taxon>Streptophyta</taxon>
        <taxon>Embryophyta</taxon>
        <taxon>Tracheophyta</taxon>
        <taxon>Spermatophyta</taxon>
        <taxon>Magnoliopsida</taxon>
        <taxon>eudicotyledons</taxon>
        <taxon>Gunneridae</taxon>
        <taxon>Pentapetalae</taxon>
        <taxon>Saxifragales</taxon>
        <taxon>Crassulaceae</taxon>
        <taxon>Kalanchoe</taxon>
    </lineage>
</organism>
<evidence type="ECO:0000313" key="3">
    <source>
        <dbReference type="Proteomes" id="UP000594263"/>
    </source>
</evidence>
<dbReference type="InterPro" id="IPR051761">
    <property type="entry name" value="MLP-like_ligand-binding"/>
</dbReference>
<accession>A0A7N0TAD1</accession>